<organism evidence="2 3">
    <name type="scientific">Rhodopirellula sallentina SM41</name>
    <dbReference type="NCBI Taxonomy" id="1263870"/>
    <lineage>
        <taxon>Bacteria</taxon>
        <taxon>Pseudomonadati</taxon>
        <taxon>Planctomycetota</taxon>
        <taxon>Planctomycetia</taxon>
        <taxon>Pirellulales</taxon>
        <taxon>Pirellulaceae</taxon>
        <taxon>Rhodopirellula</taxon>
    </lineage>
</organism>
<feature type="region of interest" description="Disordered" evidence="1">
    <location>
        <begin position="18"/>
        <end position="39"/>
    </location>
</feature>
<name>M5U4E9_9BACT</name>
<proteinExistence type="predicted"/>
<reference evidence="2 3" key="1">
    <citation type="journal article" date="2013" name="Mar. Genomics">
        <title>Expression of sulfatases in Rhodopirellula baltica and the diversity of sulfatases in the genus Rhodopirellula.</title>
        <authorList>
            <person name="Wegner C.E."/>
            <person name="Richter-Heitmann T."/>
            <person name="Klindworth A."/>
            <person name="Klockow C."/>
            <person name="Richter M."/>
            <person name="Achstetter T."/>
            <person name="Glockner F.O."/>
            <person name="Harder J."/>
        </authorList>
    </citation>
    <scope>NUCLEOTIDE SEQUENCE [LARGE SCALE GENOMIC DNA]</scope>
    <source>
        <strain evidence="2 3">SM41</strain>
    </source>
</reference>
<evidence type="ECO:0000313" key="2">
    <source>
        <dbReference type="EMBL" id="EMI56332.1"/>
    </source>
</evidence>
<evidence type="ECO:0000313" key="3">
    <source>
        <dbReference type="Proteomes" id="UP000011885"/>
    </source>
</evidence>
<comment type="caution">
    <text evidence="2">The sequence shown here is derived from an EMBL/GenBank/DDBJ whole genome shotgun (WGS) entry which is preliminary data.</text>
</comment>
<accession>M5U4E9</accession>
<keyword evidence="3" id="KW-1185">Reference proteome</keyword>
<evidence type="ECO:0000256" key="1">
    <source>
        <dbReference type="SAM" id="MobiDB-lite"/>
    </source>
</evidence>
<protein>
    <submittedName>
        <fullName evidence="2">Uncharacterized protein</fullName>
    </submittedName>
</protein>
<dbReference type="AlphaFoldDB" id="M5U4E9"/>
<sequence>MHHPFFMEAMRQRSVGRHSNRPIPWYQAQPPRGSTSSVPGVASAARFARHRTGAARVAFFASLVVLQA</sequence>
<gene>
    <name evidence="2" type="ORF">RSSM_02212</name>
</gene>
<dbReference type="EMBL" id="ANOH01000154">
    <property type="protein sequence ID" value="EMI56332.1"/>
    <property type="molecule type" value="Genomic_DNA"/>
</dbReference>
<dbReference type="Proteomes" id="UP000011885">
    <property type="component" value="Unassembled WGS sequence"/>
</dbReference>